<evidence type="ECO:0000256" key="1">
    <source>
        <dbReference type="SAM" id="Phobius"/>
    </source>
</evidence>
<gene>
    <name evidence="2" type="ORF">E0485_12425</name>
</gene>
<keyword evidence="1" id="KW-0812">Transmembrane</keyword>
<comment type="caution">
    <text evidence="2">The sequence shown here is derived from an EMBL/GenBank/DDBJ whole genome shotgun (WGS) entry which is preliminary data.</text>
</comment>
<protein>
    <submittedName>
        <fullName evidence="2">Uncharacterized protein</fullName>
    </submittedName>
</protein>
<reference evidence="2 3" key="1">
    <citation type="submission" date="2019-03" db="EMBL/GenBank/DDBJ databases">
        <authorList>
            <person name="Kim M.K.M."/>
        </authorList>
    </citation>
    <scope>NUCLEOTIDE SEQUENCE [LARGE SCALE GENOMIC DNA]</scope>
    <source>
        <strain evidence="2 3">18JY21-1</strain>
    </source>
</reference>
<name>A0A4R4EA82_9BACL</name>
<dbReference type="EMBL" id="SKFG01000011">
    <property type="protein sequence ID" value="TCZ76786.1"/>
    <property type="molecule type" value="Genomic_DNA"/>
</dbReference>
<keyword evidence="3" id="KW-1185">Reference proteome</keyword>
<evidence type="ECO:0000313" key="3">
    <source>
        <dbReference type="Proteomes" id="UP000295418"/>
    </source>
</evidence>
<dbReference type="AlphaFoldDB" id="A0A4R4EA82"/>
<proteinExistence type="predicted"/>
<accession>A0A4R4EA82</accession>
<keyword evidence="1" id="KW-0472">Membrane</keyword>
<sequence length="317" mass="37392">MPTKHAVQFRKTPKNIPAFERLRYCKSCKHYSVLWDDSCEHCGKQNFIPATDHIAALNRKKVHTETLAIITFFCLCILVARSLLEIIIAFAASLLLSGVYIYLRYKYKTSNSRIWFHKTLKQEIPSIRKDLEFDLELAVKQINEEQYKVAYEMLREIGYLLLDEPIKHHKLWCLFHFIIRKDMDLELDSLIPKTFDPGFVLYLYEVSKVNKSLIKSSALDYVITYRSQIRSLNQHQEMMTSFAGAALRVKQYVHKYQALIKEYVEYLPKERLLRLCQLLSNSDPRLWPELYSQTVEIVRVKYSYDPEFAELLKGLST</sequence>
<dbReference type="OrthoDB" id="2925556at2"/>
<keyword evidence="1" id="KW-1133">Transmembrane helix</keyword>
<dbReference type="RefSeq" id="WP_132418374.1">
    <property type="nucleotide sequence ID" value="NZ_SKFG01000011.1"/>
</dbReference>
<feature type="transmembrane region" description="Helical" evidence="1">
    <location>
        <begin position="86"/>
        <end position="103"/>
    </location>
</feature>
<evidence type="ECO:0000313" key="2">
    <source>
        <dbReference type="EMBL" id="TCZ76786.1"/>
    </source>
</evidence>
<feature type="transmembrane region" description="Helical" evidence="1">
    <location>
        <begin position="62"/>
        <end position="80"/>
    </location>
</feature>
<organism evidence="2 3">
    <name type="scientific">Paenibacillus albiflavus</name>
    <dbReference type="NCBI Taxonomy" id="2545760"/>
    <lineage>
        <taxon>Bacteria</taxon>
        <taxon>Bacillati</taxon>
        <taxon>Bacillota</taxon>
        <taxon>Bacilli</taxon>
        <taxon>Bacillales</taxon>
        <taxon>Paenibacillaceae</taxon>
        <taxon>Paenibacillus</taxon>
    </lineage>
</organism>
<dbReference type="Proteomes" id="UP000295418">
    <property type="component" value="Unassembled WGS sequence"/>
</dbReference>